<dbReference type="InterPro" id="IPR010327">
    <property type="entry name" value="FldB/FldC_alpha/beta"/>
</dbReference>
<comment type="similarity">
    <text evidence="1">Belongs to the FldB/FldC dehydratase alpha/beta subunit family.</text>
</comment>
<dbReference type="Pfam" id="PF06050">
    <property type="entry name" value="HGD-D"/>
    <property type="match status" value="1"/>
</dbReference>
<gene>
    <name evidence="2" type="ORF">DFQ59_103134</name>
</gene>
<dbReference type="NCBIfam" id="NF040772">
    <property type="entry name" value="double_cubane"/>
    <property type="match status" value="1"/>
</dbReference>
<evidence type="ECO:0000313" key="3">
    <source>
        <dbReference type="Proteomes" id="UP000252707"/>
    </source>
</evidence>
<dbReference type="EMBL" id="QPJY01000003">
    <property type="protein sequence ID" value="RCX31170.1"/>
    <property type="molecule type" value="Genomic_DNA"/>
</dbReference>
<dbReference type="PANTHER" id="PTHR30548">
    <property type="entry name" value="2-HYDROXYGLUTARYL-COA DEHYDRATASE, D-COMPONENT-RELATED"/>
    <property type="match status" value="1"/>
</dbReference>
<comment type="caution">
    <text evidence="2">The sequence shown here is derived from an EMBL/GenBank/DDBJ whole genome shotgun (WGS) entry which is preliminary data.</text>
</comment>
<dbReference type="Gene3D" id="1.20.1270.370">
    <property type="match status" value="1"/>
</dbReference>
<dbReference type="Gene3D" id="3.40.50.11900">
    <property type="match status" value="1"/>
</dbReference>
<keyword evidence="3" id="KW-1185">Reference proteome</keyword>
<dbReference type="RefSeq" id="WP_114279355.1">
    <property type="nucleotide sequence ID" value="NZ_QPJY01000003.1"/>
</dbReference>
<dbReference type="AlphaFoldDB" id="A0A369CAW3"/>
<dbReference type="Proteomes" id="UP000252707">
    <property type="component" value="Unassembled WGS sequence"/>
</dbReference>
<name>A0A369CAW3_9GAMM</name>
<sequence>MSAAPQGGRRAAVLAQQIRESAQALATLEREFPDNPAAMDYFYKLFHRVYCEGGRAQPEGTLVGTTCVQVPDEIVRAAGGVPVRLCSGSHAFDLAGADFMPAKSCSLVKATLGLLQDERPAWLDSLDRVVNLTTCDQKKKAGQMMEELGCQVHHLEFPPSKDSEHARAFWRASVRDFVRAAERMTGGRVTRASLRESILAVSRAQAAYRRLQRLRAESPALLLGKDAFLVTNAYFFDDLERWTGAVDALVAELEARREAGISAALRRAPRILFTGSPPVFPNLKIPVLVEQAGGVIVADETCSANRMLNDAVSVDEWNLYDMVDAVADRYLKPCTCPIFTSNGDRLRRLLDLARTHAVDGVVYQAFAGCQVYEMEHHSVSRALAEAGLPCLYVETDYSPDDVGQLSTRVEAFIESLRSRRRRRQ</sequence>
<evidence type="ECO:0000256" key="1">
    <source>
        <dbReference type="ARBA" id="ARBA00005806"/>
    </source>
</evidence>
<dbReference type="PANTHER" id="PTHR30548:SF1">
    <property type="entry name" value="DEHYDRATASE SUBUNIT MJ0007-RELATED"/>
    <property type="match status" value="1"/>
</dbReference>
<dbReference type="Gene3D" id="3.40.50.11890">
    <property type="match status" value="1"/>
</dbReference>
<evidence type="ECO:0000313" key="2">
    <source>
        <dbReference type="EMBL" id="RCX31170.1"/>
    </source>
</evidence>
<dbReference type="InterPro" id="IPR047678">
    <property type="entry name" value="YjiM-like"/>
</dbReference>
<reference evidence="2 3" key="1">
    <citation type="submission" date="2018-07" db="EMBL/GenBank/DDBJ databases">
        <title>Genomic Encyclopedia of Type Strains, Phase IV (KMG-IV): sequencing the most valuable type-strain genomes for metagenomic binning, comparative biology and taxonomic classification.</title>
        <authorList>
            <person name="Goeker M."/>
        </authorList>
    </citation>
    <scope>NUCLEOTIDE SEQUENCE [LARGE SCALE GENOMIC DNA]</scope>
    <source>
        <strain evidence="2 3">DSM 26407</strain>
    </source>
</reference>
<accession>A0A369CAW3</accession>
<proteinExistence type="inferred from homology"/>
<protein>
    <submittedName>
        <fullName evidence="2">Benzoyl-CoA reductase/2-hydroxyglutaryl-CoA dehydratase subunit BcrC/BadD/HgdB</fullName>
    </submittedName>
</protein>
<organism evidence="2 3">
    <name type="scientific">Thioalbus denitrificans</name>
    <dbReference type="NCBI Taxonomy" id="547122"/>
    <lineage>
        <taxon>Bacteria</taxon>
        <taxon>Pseudomonadati</taxon>
        <taxon>Pseudomonadota</taxon>
        <taxon>Gammaproteobacteria</taxon>
        <taxon>Chromatiales</taxon>
        <taxon>Ectothiorhodospiraceae</taxon>
        <taxon>Thioalbus</taxon>
    </lineage>
</organism>
<dbReference type="OrthoDB" id="9810278at2"/>